<evidence type="ECO:0000259" key="2">
    <source>
        <dbReference type="PROSITE" id="PS51087"/>
    </source>
</evidence>
<name>A0A9W6BR50_9CHLO</name>
<feature type="domain" description="ApaG" evidence="2">
    <location>
        <begin position="402"/>
        <end position="535"/>
    </location>
</feature>
<dbReference type="InterPro" id="IPR036767">
    <property type="entry name" value="ApaG_sf"/>
</dbReference>
<evidence type="ECO:0000313" key="3">
    <source>
        <dbReference type="EMBL" id="GLC56390.1"/>
    </source>
</evidence>
<dbReference type="PANTHER" id="PTHR47463:SF2">
    <property type="entry name" value="F-BOX PROTEIN SKIP16"/>
    <property type="match status" value="1"/>
</dbReference>
<dbReference type="InterPro" id="IPR036047">
    <property type="entry name" value="F-box-like_dom_sf"/>
</dbReference>
<dbReference type="SUPFAM" id="SSF81383">
    <property type="entry name" value="F-box domain"/>
    <property type="match status" value="1"/>
</dbReference>
<feature type="region of interest" description="Disordered" evidence="1">
    <location>
        <begin position="178"/>
        <end position="201"/>
    </location>
</feature>
<accession>A0A9W6BR50</accession>
<gene>
    <name evidence="3" type="primary">PLEST003770</name>
    <name evidence="3" type="ORF">PLESTB_001099700</name>
</gene>
<dbReference type="EMBL" id="BRXU01000015">
    <property type="protein sequence ID" value="GLC56390.1"/>
    <property type="molecule type" value="Genomic_DNA"/>
</dbReference>
<keyword evidence="4" id="KW-1185">Reference proteome</keyword>
<dbReference type="SMART" id="SM00860">
    <property type="entry name" value="SMI1_KNR4"/>
    <property type="match status" value="1"/>
</dbReference>
<comment type="caution">
    <text evidence="3">The sequence shown here is derived from an EMBL/GenBank/DDBJ whole genome shotgun (WGS) entry which is preliminary data.</text>
</comment>
<proteinExistence type="predicted"/>
<dbReference type="InterPro" id="IPR018958">
    <property type="entry name" value="Knr4/Smi1-like_dom"/>
</dbReference>
<dbReference type="PROSITE" id="PS51087">
    <property type="entry name" value="APAG"/>
    <property type="match status" value="1"/>
</dbReference>
<evidence type="ECO:0000256" key="1">
    <source>
        <dbReference type="SAM" id="MobiDB-lite"/>
    </source>
</evidence>
<dbReference type="InterPro" id="IPR007474">
    <property type="entry name" value="ApaG_domain"/>
</dbReference>
<dbReference type="Proteomes" id="UP001165080">
    <property type="component" value="Unassembled WGS sequence"/>
</dbReference>
<feature type="compositionally biased region" description="Gly residues" evidence="1">
    <location>
        <begin position="178"/>
        <end position="187"/>
    </location>
</feature>
<dbReference type="PANTHER" id="PTHR47463">
    <property type="entry name" value="F-BOX PROTEIN SKIP16"/>
    <property type="match status" value="1"/>
</dbReference>
<organism evidence="3 4">
    <name type="scientific">Pleodorina starrii</name>
    <dbReference type="NCBI Taxonomy" id="330485"/>
    <lineage>
        <taxon>Eukaryota</taxon>
        <taxon>Viridiplantae</taxon>
        <taxon>Chlorophyta</taxon>
        <taxon>core chlorophytes</taxon>
        <taxon>Chlorophyceae</taxon>
        <taxon>CS clade</taxon>
        <taxon>Chlamydomonadales</taxon>
        <taxon>Volvocaceae</taxon>
        <taxon>Pleodorina</taxon>
    </lineage>
</organism>
<evidence type="ECO:0000313" key="4">
    <source>
        <dbReference type="Proteomes" id="UP001165080"/>
    </source>
</evidence>
<dbReference type="SUPFAM" id="SSF110069">
    <property type="entry name" value="ApaG-like"/>
    <property type="match status" value="1"/>
</dbReference>
<reference evidence="3 4" key="1">
    <citation type="journal article" date="2023" name="Commun. Biol.">
        <title>Reorganization of the ancestral sex-determining regions during the evolution of trioecy in Pleodorina starrii.</title>
        <authorList>
            <person name="Takahashi K."/>
            <person name="Suzuki S."/>
            <person name="Kawai-Toyooka H."/>
            <person name="Yamamoto K."/>
            <person name="Hamaji T."/>
            <person name="Ootsuki R."/>
            <person name="Yamaguchi H."/>
            <person name="Kawachi M."/>
            <person name="Higashiyama T."/>
            <person name="Nozaki H."/>
        </authorList>
    </citation>
    <scope>NUCLEOTIDE SEQUENCE [LARGE SCALE GENOMIC DNA]</scope>
    <source>
        <strain evidence="3 4">NIES-4479</strain>
    </source>
</reference>
<dbReference type="InterPro" id="IPR001810">
    <property type="entry name" value="F-box_dom"/>
</dbReference>
<dbReference type="Pfam" id="PF04379">
    <property type="entry name" value="DUF525"/>
    <property type="match status" value="1"/>
</dbReference>
<dbReference type="Gene3D" id="1.20.1280.50">
    <property type="match status" value="1"/>
</dbReference>
<protein>
    <recommendedName>
        <fullName evidence="2">ApaG domain-containing protein</fullName>
    </recommendedName>
</protein>
<dbReference type="Gene3D" id="2.60.40.1470">
    <property type="entry name" value="ApaG domain"/>
    <property type="match status" value="1"/>
</dbReference>
<sequence>MSECRMELGAALPDLTPQCLSHIFSHLSPHDAARGCCVQKLWRDLIVGDEHLWQRHLAEELGISSKQGADGQSTQTYWVAYTGWRKAFGREYWPYLGRAVRAWTTIKGWLAANMPEILATLRPGLSEAEACAIESELGFALPPALKVLYRLHDGQSLAHDDALERSIRLRRHGAAAAAGGGGSGSGSGAAAAAGGPTGGLEEEHVPLGGGGPVEQDAQVASIFQGLFGGYVVYDHQVVSRMPPLRRAALWRSELVGGMAENSRRIQERLGQTGGREAADQRWRVECERREEEARRAGLEPRASLDHLIPFSCSYNLEEKIFVADAVSGGLALAKPRVGGWDLRQAVPGAGSRDGPLRWFEEYARRLESGYYQVGKPWVLPEQLSVITRIISLFPRTPPAMAEAVTRGVRVRASVVYVPEAVAPRGRHLFAYAIRFSLTEDAPLKRCQLTHRHWVIRDEQGRVLDTVHGEGVIGMYPILEPGQPEFVYCSCTHQVATRGSMEGEFEFVGGTIERPEGGSFAVACPTFRLDMPDYIF</sequence>
<dbReference type="Pfam" id="PF12937">
    <property type="entry name" value="F-box-like"/>
    <property type="match status" value="1"/>
</dbReference>
<dbReference type="AlphaFoldDB" id="A0A9W6BR50"/>